<feature type="non-terminal residue" evidence="2">
    <location>
        <position position="1"/>
    </location>
</feature>
<evidence type="ECO:0000313" key="2">
    <source>
        <dbReference type="EMBL" id="MDR9778014.1"/>
    </source>
</evidence>
<dbReference type="Gene3D" id="1.10.10.1330">
    <property type="entry name" value="RNA polymerase sigma-54 factor, core-binding domain"/>
    <property type="match status" value="1"/>
</dbReference>
<dbReference type="InterPro" id="IPR007046">
    <property type="entry name" value="RNA_pol_sigma_54_core-bd"/>
</dbReference>
<sequence>MQHTHLNDDLPVDTHWDDIVTHQSTALATPEFDDREDNRTAQHSIWDHFSWQLNLAHFSPVDRLIAECIFDGIDERGYLSIELEEVREAALQQLSLLDAEVLEALVEYGLDEPIELDEVEVVLKRIQHFEPVGVAARSLQECLSLQLKHLPEHTPCRLDALKLLQHHDLLISNDLNRLMRQTKLN</sequence>
<dbReference type="InterPro" id="IPR038709">
    <property type="entry name" value="RpoN_core-bd_sf"/>
</dbReference>
<evidence type="ECO:0000313" key="3">
    <source>
        <dbReference type="Proteomes" id="UP001268610"/>
    </source>
</evidence>
<comment type="caution">
    <text evidence="2">The sequence shown here is derived from an EMBL/GenBank/DDBJ whole genome shotgun (WGS) entry which is preliminary data.</text>
</comment>
<dbReference type="PANTHER" id="PTHR32248:SF4">
    <property type="entry name" value="RNA POLYMERASE SIGMA-54 FACTOR"/>
    <property type="match status" value="1"/>
</dbReference>
<dbReference type="Proteomes" id="UP001268610">
    <property type="component" value="Unassembled WGS sequence"/>
</dbReference>
<evidence type="ECO:0000259" key="1">
    <source>
        <dbReference type="Pfam" id="PF04963"/>
    </source>
</evidence>
<dbReference type="GO" id="GO:0003677">
    <property type="term" value="F:DNA binding"/>
    <property type="evidence" value="ECO:0007669"/>
    <property type="project" value="InterPro"/>
</dbReference>
<dbReference type="Pfam" id="PF04963">
    <property type="entry name" value="Sigma54_CBD"/>
    <property type="match status" value="1"/>
</dbReference>
<dbReference type="GO" id="GO:0001216">
    <property type="term" value="F:DNA-binding transcription activator activity"/>
    <property type="evidence" value="ECO:0007669"/>
    <property type="project" value="InterPro"/>
</dbReference>
<gene>
    <name evidence="2" type="ORF">RJJ65_36380</name>
</gene>
<name>A0AAJ2H309_9HYPH</name>
<organism evidence="2 3">
    <name type="scientific">Rhizobium hidalgonense</name>
    <dbReference type="NCBI Taxonomy" id="1538159"/>
    <lineage>
        <taxon>Bacteria</taxon>
        <taxon>Pseudomonadati</taxon>
        <taxon>Pseudomonadota</taxon>
        <taxon>Alphaproteobacteria</taxon>
        <taxon>Hyphomicrobiales</taxon>
        <taxon>Rhizobiaceae</taxon>
        <taxon>Rhizobium/Agrobacterium group</taxon>
        <taxon>Rhizobium</taxon>
    </lineage>
</organism>
<dbReference type="PANTHER" id="PTHR32248">
    <property type="entry name" value="RNA POLYMERASE SIGMA-54 FACTOR"/>
    <property type="match status" value="1"/>
</dbReference>
<dbReference type="InterPro" id="IPR000394">
    <property type="entry name" value="RNA_pol_sigma_54"/>
</dbReference>
<protein>
    <recommendedName>
        <fullName evidence="1">RNA polymerase sigma factor 54 core-binding domain-containing protein</fullName>
    </recommendedName>
</protein>
<feature type="domain" description="RNA polymerase sigma factor 54 core-binding" evidence="1">
    <location>
        <begin position="37"/>
        <end position="184"/>
    </location>
</feature>
<accession>A0AAJ2H309</accession>
<dbReference type="GO" id="GO:0016987">
    <property type="term" value="F:sigma factor activity"/>
    <property type="evidence" value="ECO:0007669"/>
    <property type="project" value="InterPro"/>
</dbReference>
<dbReference type="EMBL" id="JAVLSF010000383">
    <property type="protein sequence ID" value="MDR9778014.1"/>
    <property type="molecule type" value="Genomic_DNA"/>
</dbReference>
<dbReference type="AlphaFoldDB" id="A0AAJ2H309"/>
<proteinExistence type="predicted"/>
<reference evidence="2" key="1">
    <citation type="submission" date="2023-04" db="EMBL/GenBank/DDBJ databases">
        <title>Genomic characterization of faba bean (Vicia faba) microsymbionts in Mexican soils.</title>
        <authorList>
            <person name="Rivera Orduna F.N."/>
            <person name="Guevara-Luna J."/>
            <person name="Yan J."/>
            <person name="Arroyo-Herrera I."/>
            <person name="Li Y."/>
            <person name="Vasquez-Murrieta M.S."/>
            <person name="Wang E.T."/>
        </authorList>
    </citation>
    <scope>NUCLEOTIDE SEQUENCE</scope>
    <source>
        <strain evidence="2">CH26</strain>
    </source>
</reference>
<dbReference type="GO" id="GO:0006352">
    <property type="term" value="P:DNA-templated transcription initiation"/>
    <property type="evidence" value="ECO:0007669"/>
    <property type="project" value="InterPro"/>
</dbReference>
<feature type="non-terminal residue" evidence="2">
    <location>
        <position position="185"/>
    </location>
</feature>